<evidence type="ECO:0000256" key="9">
    <source>
        <dbReference type="ARBA" id="ARBA00022741"/>
    </source>
</evidence>
<proteinExistence type="predicted"/>
<reference evidence="18" key="1">
    <citation type="submission" date="2016-06" db="EMBL/GenBank/DDBJ databases">
        <title>Parallel loss of symbiosis genes in relatives of nitrogen-fixing non-legume Parasponia.</title>
        <authorList>
            <person name="Van Velzen R."/>
            <person name="Holmer R."/>
            <person name="Bu F."/>
            <person name="Rutten L."/>
            <person name="Van Zeijl A."/>
            <person name="Liu W."/>
            <person name="Santuari L."/>
            <person name="Cao Q."/>
            <person name="Sharma T."/>
            <person name="Shen D."/>
            <person name="Roswanjaya Y."/>
            <person name="Wardhani T."/>
            <person name="Kalhor M.S."/>
            <person name="Jansen J."/>
            <person name="Van den Hoogen J."/>
            <person name="Gungor B."/>
            <person name="Hartog M."/>
            <person name="Hontelez J."/>
            <person name="Verver J."/>
            <person name="Yang W.-C."/>
            <person name="Schijlen E."/>
            <person name="Repin R."/>
            <person name="Schilthuizen M."/>
            <person name="Schranz E."/>
            <person name="Heidstra R."/>
            <person name="Miyata K."/>
            <person name="Fedorova E."/>
            <person name="Kohlen W."/>
            <person name="Bisseling T."/>
            <person name="Smit S."/>
            <person name="Geurts R."/>
        </authorList>
    </citation>
    <scope>NUCLEOTIDE SEQUENCE [LARGE SCALE GENOMIC DNA]</scope>
    <source>
        <strain evidence="18">cv. WU1-14</strain>
    </source>
</reference>
<evidence type="ECO:0000313" key="18">
    <source>
        <dbReference type="Proteomes" id="UP000237105"/>
    </source>
</evidence>
<accession>A0A2P5B275</accession>
<evidence type="ECO:0000256" key="11">
    <source>
        <dbReference type="ARBA" id="ARBA00023136"/>
    </source>
</evidence>
<dbReference type="InterPro" id="IPR051824">
    <property type="entry name" value="LRR_Rcpt-Like_S/T_Kinase"/>
</dbReference>
<keyword evidence="3" id="KW-0418">Kinase</keyword>
<keyword evidence="6" id="KW-0808">Transferase</keyword>
<dbReference type="Pfam" id="PF00560">
    <property type="entry name" value="LRR_1"/>
    <property type="match status" value="2"/>
</dbReference>
<name>A0A2P5B275_PARAD</name>
<dbReference type="Pfam" id="PF11721">
    <property type="entry name" value="Malectin"/>
    <property type="match status" value="1"/>
</dbReference>
<evidence type="ECO:0000256" key="15">
    <source>
        <dbReference type="ARBA" id="ARBA00048679"/>
    </source>
</evidence>
<comment type="catalytic activity">
    <reaction evidence="15">
        <text>L-seryl-[protein] + ATP = O-phospho-L-seryl-[protein] + ADP + H(+)</text>
        <dbReference type="Rhea" id="RHEA:17989"/>
        <dbReference type="Rhea" id="RHEA-COMP:9863"/>
        <dbReference type="Rhea" id="RHEA-COMP:11604"/>
        <dbReference type="ChEBI" id="CHEBI:15378"/>
        <dbReference type="ChEBI" id="CHEBI:29999"/>
        <dbReference type="ChEBI" id="CHEBI:30616"/>
        <dbReference type="ChEBI" id="CHEBI:83421"/>
        <dbReference type="ChEBI" id="CHEBI:456216"/>
        <dbReference type="EC" id="2.7.11.1"/>
    </reaction>
</comment>
<dbReference type="Gene3D" id="2.60.120.430">
    <property type="entry name" value="Galactose-binding lectin"/>
    <property type="match status" value="1"/>
</dbReference>
<keyword evidence="4" id="KW-0597">Phosphoprotein</keyword>
<comment type="subcellular location">
    <subcellularLocation>
        <location evidence="1">Membrane</location>
        <topology evidence="1">Single-pass type I membrane protein</topology>
    </subcellularLocation>
</comment>
<dbReference type="InterPro" id="IPR021720">
    <property type="entry name" value="Malectin_dom"/>
</dbReference>
<dbReference type="PANTHER" id="PTHR48006">
    <property type="entry name" value="LEUCINE-RICH REPEAT-CONTAINING PROTEIN DDB_G0281931-RELATED"/>
    <property type="match status" value="1"/>
</dbReference>
<evidence type="ECO:0000256" key="3">
    <source>
        <dbReference type="ARBA" id="ARBA00022527"/>
    </source>
</evidence>
<evidence type="ECO:0000256" key="6">
    <source>
        <dbReference type="ARBA" id="ARBA00022679"/>
    </source>
</evidence>
<keyword evidence="5" id="KW-0433">Leucine-rich repeat</keyword>
<comment type="catalytic activity">
    <reaction evidence="14">
        <text>L-threonyl-[protein] + ATP = O-phospho-L-threonyl-[protein] + ADP + H(+)</text>
        <dbReference type="Rhea" id="RHEA:46608"/>
        <dbReference type="Rhea" id="RHEA-COMP:11060"/>
        <dbReference type="Rhea" id="RHEA-COMP:11605"/>
        <dbReference type="ChEBI" id="CHEBI:15378"/>
        <dbReference type="ChEBI" id="CHEBI:30013"/>
        <dbReference type="ChEBI" id="CHEBI:30616"/>
        <dbReference type="ChEBI" id="CHEBI:61977"/>
        <dbReference type="ChEBI" id="CHEBI:456216"/>
        <dbReference type="EC" id="2.7.11.1"/>
    </reaction>
</comment>
<keyword evidence="13" id="KW-0325">Glycoprotein</keyword>
<organism evidence="17 18">
    <name type="scientific">Parasponia andersonii</name>
    <name type="common">Sponia andersonii</name>
    <dbReference type="NCBI Taxonomy" id="3476"/>
    <lineage>
        <taxon>Eukaryota</taxon>
        <taxon>Viridiplantae</taxon>
        <taxon>Streptophyta</taxon>
        <taxon>Embryophyta</taxon>
        <taxon>Tracheophyta</taxon>
        <taxon>Spermatophyta</taxon>
        <taxon>Magnoliopsida</taxon>
        <taxon>eudicotyledons</taxon>
        <taxon>Gunneridae</taxon>
        <taxon>Pentapetalae</taxon>
        <taxon>rosids</taxon>
        <taxon>fabids</taxon>
        <taxon>Rosales</taxon>
        <taxon>Cannabaceae</taxon>
        <taxon>Parasponia</taxon>
    </lineage>
</organism>
<dbReference type="InterPro" id="IPR001611">
    <property type="entry name" value="Leu-rich_rpt"/>
</dbReference>
<evidence type="ECO:0000256" key="10">
    <source>
        <dbReference type="ARBA" id="ARBA00022840"/>
    </source>
</evidence>
<evidence type="ECO:0000313" key="17">
    <source>
        <dbReference type="EMBL" id="PON42866.1"/>
    </source>
</evidence>
<protein>
    <recommendedName>
        <fullName evidence="2">non-specific serine/threonine protein kinase</fullName>
        <ecNumber evidence="2">2.7.11.1</ecNumber>
    </recommendedName>
</protein>
<dbReference type="SUPFAM" id="SSF52058">
    <property type="entry name" value="L domain-like"/>
    <property type="match status" value="1"/>
</dbReference>
<dbReference type="AlphaFoldDB" id="A0A2P5B275"/>
<keyword evidence="8" id="KW-0677">Repeat</keyword>
<evidence type="ECO:0000256" key="2">
    <source>
        <dbReference type="ARBA" id="ARBA00012513"/>
    </source>
</evidence>
<dbReference type="EMBL" id="JXTB01000381">
    <property type="protein sequence ID" value="PON42866.1"/>
    <property type="molecule type" value="Genomic_DNA"/>
</dbReference>
<dbReference type="GO" id="GO:0005524">
    <property type="term" value="F:ATP binding"/>
    <property type="evidence" value="ECO:0007669"/>
    <property type="project" value="UniProtKB-KW"/>
</dbReference>
<dbReference type="Gene3D" id="3.80.10.10">
    <property type="entry name" value="Ribonuclease Inhibitor"/>
    <property type="match status" value="1"/>
</dbReference>
<evidence type="ECO:0000256" key="13">
    <source>
        <dbReference type="ARBA" id="ARBA00023180"/>
    </source>
</evidence>
<feature type="domain" description="Malectin" evidence="16">
    <location>
        <begin position="396"/>
        <end position="582"/>
    </location>
</feature>
<evidence type="ECO:0000256" key="4">
    <source>
        <dbReference type="ARBA" id="ARBA00022553"/>
    </source>
</evidence>
<keyword evidence="12" id="KW-0675">Receptor</keyword>
<keyword evidence="11" id="KW-0472">Membrane</keyword>
<dbReference type="OrthoDB" id="676979at2759"/>
<evidence type="ECO:0000256" key="1">
    <source>
        <dbReference type="ARBA" id="ARBA00004479"/>
    </source>
</evidence>
<dbReference type="InterPro" id="IPR032675">
    <property type="entry name" value="LRR_dom_sf"/>
</dbReference>
<evidence type="ECO:0000256" key="8">
    <source>
        <dbReference type="ARBA" id="ARBA00022737"/>
    </source>
</evidence>
<keyword evidence="18" id="KW-1185">Reference proteome</keyword>
<evidence type="ECO:0000256" key="7">
    <source>
        <dbReference type="ARBA" id="ARBA00022729"/>
    </source>
</evidence>
<gene>
    <name evidence="17" type="ORF">PanWU01x14_278440</name>
</gene>
<dbReference type="SUPFAM" id="SSF52047">
    <property type="entry name" value="RNI-like"/>
    <property type="match status" value="1"/>
</dbReference>
<keyword evidence="7" id="KW-0732">Signal</keyword>
<dbReference type="GO" id="GO:0016020">
    <property type="term" value="C:membrane"/>
    <property type="evidence" value="ECO:0007669"/>
    <property type="project" value="UniProtKB-SubCell"/>
</dbReference>
<dbReference type="FunFam" id="3.80.10.10:FF:000041">
    <property type="entry name" value="LRR receptor-like serine/threonine-protein kinase ERECTA"/>
    <property type="match status" value="2"/>
</dbReference>
<dbReference type="STRING" id="3476.A0A2P5B275"/>
<dbReference type="PANTHER" id="PTHR48006:SF72">
    <property type="entry name" value="LRR RECEPTOR-LIKE SERINE_THREONINE-PROTEIN KINASE RFK1-RELATED"/>
    <property type="match status" value="1"/>
</dbReference>
<keyword evidence="3" id="KW-0723">Serine/threonine-protein kinase</keyword>
<evidence type="ECO:0000256" key="5">
    <source>
        <dbReference type="ARBA" id="ARBA00022614"/>
    </source>
</evidence>
<comment type="caution">
    <text evidence="17">The sequence shown here is derived from an EMBL/GenBank/DDBJ whole genome shotgun (WGS) entry which is preliminary data.</text>
</comment>
<dbReference type="EC" id="2.7.11.1" evidence="2"/>
<evidence type="ECO:0000259" key="16">
    <source>
        <dbReference type="Pfam" id="PF11721"/>
    </source>
</evidence>
<evidence type="ECO:0000256" key="12">
    <source>
        <dbReference type="ARBA" id="ARBA00023170"/>
    </source>
</evidence>
<dbReference type="FunFam" id="2.60.120.430:FF:000004">
    <property type="entry name" value="Putative leucine-rich repeat receptor-like serine/threonine-protein kinase"/>
    <property type="match status" value="1"/>
</dbReference>
<keyword evidence="9" id="KW-0547">Nucleotide-binding</keyword>
<dbReference type="GO" id="GO:0004674">
    <property type="term" value="F:protein serine/threonine kinase activity"/>
    <property type="evidence" value="ECO:0007669"/>
    <property type="project" value="UniProtKB-KW"/>
</dbReference>
<dbReference type="Proteomes" id="UP000237105">
    <property type="component" value="Unassembled WGS sequence"/>
</dbReference>
<keyword evidence="10" id="KW-0067">ATP-binding</keyword>
<evidence type="ECO:0000256" key="14">
    <source>
        <dbReference type="ARBA" id="ARBA00047899"/>
    </source>
</evidence>
<sequence>MVNFLDIVKKWCLVLCWLIVLSCLGLLTFAKRLHPDEARTLQQMAVTMGAEGWKLDDPCQSYSPGPNISCDYCIGADCHIKELRLKDLHLTGTLPPELVQLTYLVKVDFTRNFLHGPLPTIWSTMKHLEFISLTANRLSGMIPKEWGNFPSLNYLSFEANNFSGSVPKEIGYLVNLTHLFFSSNKFVGRLPDTLVNLKNLRDLRLSDNNFEGPIPEFIGKFTLLTRLELYATGLKGPIPAAIFHDLENLLDLRITDIAGEKSDIPTLRSDKSGINLVLRNVNLSGTILASVWDMIPQMDMLDLSFNNLEGEVNYKPNTAKHVFLAGNKLNGTVPESFLLNSKGHNIDLSYNNFTWPAATCKGHSLQKLNTYQSSSFKNKLLPCLDNFNCQQYRRSSLHINCGGPNVLVTNANGSLFYEGDEQYDGYGSAMSTTVGPYWGFSSTGDFMNDDDKIKSYIIRDDEGFGDTERLYSTARKSPLSLTYFGCLENGTYTVKLHFSEIEFREYIGLGRRIFDIYIQGKKMSKDFNIEEEANRTGNKVVVQHYFNVSVTDNTLDIRFYWAGKGTTCIPNRGYYGILISAISVCQSKLFKFTKHFNYC</sequence>